<evidence type="ECO:0000256" key="10">
    <source>
        <dbReference type="SAM" id="MobiDB-lite"/>
    </source>
</evidence>
<feature type="domain" description="Ig-like" evidence="11">
    <location>
        <begin position="1437"/>
        <end position="1526"/>
    </location>
</feature>
<dbReference type="FunFam" id="2.60.40.10:FF:000050">
    <property type="entry name" value="Titin isoform B"/>
    <property type="match status" value="7"/>
</dbReference>
<dbReference type="InterPro" id="IPR036179">
    <property type="entry name" value="Ig-like_dom_sf"/>
</dbReference>
<organism evidence="12 13">
    <name type="scientific">Oncorhynchus tshawytscha</name>
    <name type="common">Chinook salmon</name>
    <name type="synonym">Salmo tshawytscha</name>
    <dbReference type="NCBI Taxonomy" id="74940"/>
    <lineage>
        <taxon>Eukaryota</taxon>
        <taxon>Metazoa</taxon>
        <taxon>Chordata</taxon>
        <taxon>Craniata</taxon>
        <taxon>Vertebrata</taxon>
        <taxon>Euteleostomi</taxon>
        <taxon>Actinopterygii</taxon>
        <taxon>Neopterygii</taxon>
        <taxon>Teleostei</taxon>
        <taxon>Protacanthopterygii</taxon>
        <taxon>Salmoniformes</taxon>
        <taxon>Salmonidae</taxon>
        <taxon>Salmoninae</taxon>
        <taxon>Oncorhynchus</taxon>
    </lineage>
</organism>
<feature type="region of interest" description="Disordered" evidence="10">
    <location>
        <begin position="204"/>
        <end position="227"/>
    </location>
</feature>
<comment type="subcellular location">
    <subcellularLocation>
        <location evidence="2">Cytoplasm</location>
    </subcellularLocation>
    <subcellularLocation>
        <location evidence="1">Nucleus</location>
    </subcellularLocation>
</comment>
<feature type="domain" description="Ig-like" evidence="11">
    <location>
        <begin position="4462"/>
        <end position="4547"/>
    </location>
</feature>
<dbReference type="GO" id="GO:0005634">
    <property type="term" value="C:nucleus"/>
    <property type="evidence" value="ECO:0007669"/>
    <property type="project" value="UniProtKB-SubCell"/>
</dbReference>
<name>A0AAZ3PQE1_ONCTS</name>
<dbReference type="Ensembl" id="ENSOTST00005135400.1">
    <property type="protein sequence ID" value="ENSOTSP00005118039.1"/>
    <property type="gene ID" value="ENSOTSG00005074414.1"/>
</dbReference>
<dbReference type="PANTHER" id="PTHR47633">
    <property type="entry name" value="IMMUNOGLOBULIN"/>
    <property type="match status" value="1"/>
</dbReference>
<proteinExistence type="inferred from homology"/>
<reference evidence="13" key="1">
    <citation type="journal article" date="2018" name="PLoS ONE">
        <title>Chinook salmon (Oncorhynchus tshawytscha) genome and transcriptome.</title>
        <authorList>
            <person name="Christensen K.A."/>
            <person name="Leong J.S."/>
            <person name="Sakhrani D."/>
            <person name="Biagi C.A."/>
            <person name="Minkley D.R."/>
            <person name="Withler R.E."/>
            <person name="Rondeau E.B."/>
            <person name="Koop B.F."/>
            <person name="Devlin R.H."/>
        </authorList>
    </citation>
    <scope>NUCLEOTIDE SEQUENCE [LARGE SCALE GENOMIC DNA]</scope>
</reference>
<dbReference type="CDD" id="cd00096">
    <property type="entry name" value="Ig"/>
    <property type="match status" value="2"/>
</dbReference>
<dbReference type="Proteomes" id="UP000694402">
    <property type="component" value="Unassembled WGS sequence"/>
</dbReference>
<evidence type="ECO:0000259" key="11">
    <source>
        <dbReference type="PROSITE" id="PS50835"/>
    </source>
</evidence>
<evidence type="ECO:0000256" key="3">
    <source>
        <dbReference type="ARBA" id="ARBA00006692"/>
    </source>
</evidence>
<feature type="domain" description="Ig-like" evidence="11">
    <location>
        <begin position="572"/>
        <end position="655"/>
    </location>
</feature>
<dbReference type="InterPro" id="IPR003599">
    <property type="entry name" value="Ig_sub"/>
</dbReference>
<evidence type="ECO:0000313" key="13">
    <source>
        <dbReference type="Proteomes" id="UP000694402"/>
    </source>
</evidence>
<accession>A0AAZ3PQE1</accession>
<feature type="domain" description="Ig-like" evidence="11">
    <location>
        <begin position="1946"/>
        <end position="2028"/>
    </location>
</feature>
<feature type="domain" description="Ig-like" evidence="11">
    <location>
        <begin position="891"/>
        <end position="976"/>
    </location>
</feature>
<keyword evidence="5" id="KW-0677">Repeat</keyword>
<dbReference type="FunFam" id="2.60.40.10:FF:001200">
    <property type="entry name" value="Titin a"/>
    <property type="match status" value="1"/>
</dbReference>
<dbReference type="InterPro" id="IPR013098">
    <property type="entry name" value="Ig_I-set"/>
</dbReference>
<dbReference type="FunFam" id="2.60.40.10:FF:000659">
    <property type="entry name" value="titin isoform X1"/>
    <property type="match status" value="1"/>
</dbReference>
<comment type="similarity">
    <text evidence="3">Belongs to the protein kinase superfamily. CAMK Ser/Thr protein kinase family.</text>
</comment>
<evidence type="ECO:0000313" key="12">
    <source>
        <dbReference type="Ensembl" id="ENSOTSP00005118039.1"/>
    </source>
</evidence>
<feature type="region of interest" description="Disordered" evidence="10">
    <location>
        <begin position="1000"/>
        <end position="1048"/>
    </location>
</feature>
<evidence type="ECO:0000256" key="4">
    <source>
        <dbReference type="ARBA" id="ARBA00022490"/>
    </source>
</evidence>
<feature type="domain" description="Ig-like" evidence="11">
    <location>
        <begin position="4585"/>
        <end position="4674"/>
    </location>
</feature>
<dbReference type="FunFam" id="2.60.40.10:FF:000792">
    <property type="entry name" value="titin isoform X1"/>
    <property type="match status" value="1"/>
</dbReference>
<feature type="region of interest" description="Disordered" evidence="10">
    <location>
        <begin position="2841"/>
        <end position="2874"/>
    </location>
</feature>
<feature type="domain" description="Ig-like" evidence="11">
    <location>
        <begin position="2204"/>
        <end position="2305"/>
    </location>
</feature>
<dbReference type="InterPro" id="IPR015129">
    <property type="entry name" value="Titin_Z_rpt"/>
</dbReference>
<feature type="domain" description="Ig-like" evidence="11">
    <location>
        <begin position="2858"/>
        <end position="2946"/>
    </location>
</feature>
<feature type="compositionally biased region" description="Basic and acidic residues" evidence="10">
    <location>
        <begin position="216"/>
        <end position="225"/>
    </location>
</feature>
<dbReference type="Gene3D" id="2.60.40.10">
    <property type="entry name" value="Immunoglobulins"/>
    <property type="match status" value="28"/>
</dbReference>
<feature type="compositionally biased region" description="Low complexity" evidence="10">
    <location>
        <begin position="323"/>
        <end position="332"/>
    </location>
</feature>
<evidence type="ECO:0000256" key="6">
    <source>
        <dbReference type="ARBA" id="ARBA00023054"/>
    </source>
</evidence>
<feature type="domain" description="Ig-like" evidence="11">
    <location>
        <begin position="1057"/>
        <end position="1146"/>
    </location>
</feature>
<dbReference type="FunFam" id="2.60.40.10:FF:000779">
    <property type="entry name" value="Titin b"/>
    <property type="match status" value="1"/>
</dbReference>
<feature type="domain" description="Ig-like" evidence="11">
    <location>
        <begin position="2646"/>
        <end position="2732"/>
    </location>
</feature>
<sequence>MSTQAPTFTQPLQSGVALEGSAATFEAQVSGNPVPEVSWFRDGQVLSTAALPGAQISFSDGRAVLMIPAVTAAHSGRFSVRATNGAGQATSTAELLVTAETVQPNFIQRLQSMTVRQGSQVRLDVRVAGIPTPVVKFYREGAEIQSSADFQIVQEGDLYSLLIAEAFPEDSGTYSVNASNSSGQATSTAELLVQGGEAVPAKKSKTVVSASSQTRVETRSMEAHFESSSMQMRVEGGVVSHQAHMTPPRVPPKPTSGGRHQSPSPVRRVKVPTPAPVRPVSPSSRLSVSPIRPVKSPLTTRKKVAHGPNVPPPWKQGDLIEGSSSYSSSRTSSASMSATQVHMEQHWEGSYGSQTTGAAVSGVAVREVRRFLFHRSPSLNSLCGRDILRLIGVMHIKTCFIYRGVEFVQSVCNQNVNLFAVEVTAAMDDVYDLCVEGGKKAEAKATVVAAVDLARVRKPMHGERGHAGEETIDSDIKQQSMLSTTEQQVTVTTEAVHIPMIPPMAIQTTVDDQNCSSPIPCRRASCATYSCSCKYFSSGFISGYIYIIVVYSSIISNFIYVKYHQYFVIYLKNIFFQGLKNVTVTEGESVTLECQITGHPAPGIMWFREDYRIESSIDFQITYESKCARLVIREAFAEDSGRFTCTATSEAGTISTSCYLLVKVTEEIETREEMTQEMTQQEMMTQQRTVNVITTGSPVDTADAVAPFFVKKPTVQKLVEGGRVVFECQIGGSHKPNIIWKKTGVPLTTGYRYKVHYNKESGVCKLEISMTFADDAGEYSIVARNQLGEESASASLLEEGEYEEYMKKHEMTYNTEVTTVQANVSPVVSEYDDQKQDMLYSNVFLQELQISSFEERIIHEIEIRILQITYQQIVTEDREEMVTCADREAVQSAFATPVKNYSIMEGMGVTFHCKMAGTPLPKIIWYKDGKRIHHGGRYQMESLQDGRASLRLPVVLPEDEGVYTAFASNMKGNSVSSGKLYVEPTAIAVAQYYTPEPQAMQRIRSQSPRSLSRSPGRSTSRSPGRSPGRSTSRSPARSPASRLDDTDESQLERLYRPVFVLKPQSFKCAEGQTARFDLKVVGRPMPDTFWFHNGHQVVNDYTHKIVVKEDGTQSLIVVPAMPHDSGEWTVVAQNRAGKSSVPITLTVDAKENLVRPQFIEKLKNVSVKKGTLVELAVKAIGNPLPDIVWLKNSDIISPQKHPNIKIEGLKGQAKFYIPQSVSSDSAWYTATAINKAGRDTTRCRVNIEVDVAAPAPERRLIITKGTYKAKEIAAPELESLHLRYGQEQWEEADLYDKVKQQKPQFKKKLTSVRLKHSGAVHFECRLTPIGDPTMVVEWLLDGKPLAAANRLRMVNEFGYCSLDFEVAYARDSGVITCRATNKFGVDQTSATLIVKDEKSLVEEGKREIYRIDEMERMAHEGGPSGVTADEYSEKSKPEIVLLPEPARVLEGDIARFRCRVIGYPTPKVNWYLNEQLIRKSKRMRLRYDGIYYLEIIDIKLYDAGYVKVVAENPEGTAEHLVKIEITQKEDFRSILRRIPEPKAHDTTEQGRISFEVVKVDRPADAQPKEVVKLRKTERVIHEKSTEETDELKSKFKRRTEEGYYEAITAVELKSRRKDESYEDMLRKRKEELLHHQKLLSEAKNKKDLEEGKLTIPTIKPEKVQLSPSMEAPKILERIASQTVSQTEEVRFRVRVVGKPEPECQWFKNGILLEKTDRIYWFWPEDHVCELVVRDVTAEDSASIMVKAINIAGEASSQAFLLVQVITFAQQLEDVEAKEKDTMVTFECETSEPFVKVKWLKNNAEIFSGDKYRMHSDRKVHFLSVLTINMKDDAEYSCAVIEDDHIRTTARLNVEGASLSIVKRLENIEVPETYTGEFEVELSREDAEGTWYFNDKEITPSSKYVTSSCRGRHTLSVKDIKKEDQGKYTFKIYDMQTSASLKMKLRPVTLMQPLTDLTICEGDIAQLEVRFSQENVEGTWMKNGQAISATDRIHIVIDKLVHKLLVENVSRDDAATYSFFVPTQDITTSGKLNIQTVEILSPLTDVTAVEGTKAVIETKISAADVTSVKWFHNDKLVMPSERIQMLAKGSKQHLVFHSTFASDEGTYKLCVGKADSSCKLTIEKIHIVKHMEDQVCTETQNITFKVEVSHPGIAAVWTFKKQELKAGPKHKIEAKGKNYSLTVINTTKDEDGQYTFAAGEQTSSAKITVSGGAINRPLQDVTVAESQTAELECDVANPTAEGKWLKDGQPVDFSDNVKHVKNGAVRRLVITITRPQDIGEYTYQVANSKTTAILRVESVKVKKTLTNQTVTETQEAEFSLELSHKNVKDSQWIKNGVEIQPSEKYEITIDGMVHTLKIKNCDTRDESVYGFKLGKLSANAKLNIETIKIVKKPKDVTSLLDATASFELSLSHDDIPIKWMFNNVELKPSENIKILSERKAQKLIIQNVKTNNHGEYTAVVGNLQCSASLHVEALRVTKPIKNIEVPETQVATFECEVSHFNVPSTWLKNGVEIEMSDKFRIVVQGKLHQLKIMNTGSEDSAEYTFVCGNDRVSATLTINAILITNMLKDLSAQEKDTITFEVNVNYEGITYKWLKNGVEIRSTDRCQSCTKHLTHSLTIRNVHFGDGAEYKFVAGSAASSAKLYVDARIIEFTKHIKDIKITEKKRATFVCEISEPNAQVTWMKDGQELDISERYTVSTEEFLHRLVIQSVCMSDAGGYSVIAGASMSKAHLTVEGKDVCITEPVVEKQRTTFEFEVNKDDIEGHWLRNGIELQFSVEQRFSYVCIRKLHRLTITETCRSDAGEYTFIAGRNRRVVTLHVNIPEPPQIINHMQPLSVESGKPASCKEVVSPDTGAPLSPPTMVSPISNTSTTEGESAKFQCKVSGEEISWYHNQQPIKPTKDIVFHSDEMTNTTTLIIVAAFSEHAGQYTCKATNNAGDAVCTAALAVTKEEDEIEATIEQEVKGKTHLLFITEIGQMRGAFSDLDQANNSSIKPSFQKKLKFQNVLEGEPAVFRCRSVAFPTPTIIWFHNNRQIHKERRRRIRTESTLHMHETSLVIDSIKDKDSGSYKVMVINTEGSAESISSLLVSMREEQEGNDLSHIRRSTRLHGSLDSLVDQKKESKFRVNLRCVGSPFDQNRSERFNDRYSDIYCDRHTGRFSDKFSDRCSDRFSDTDSLHEEVKAKLGLLQSAVKRKKRLSMSTLSSEFDLESNMSETSYADYVDQLRVKKPASLPGDLQHAQPFERNVRNDKVSAEFYGRYDRIPTHCAESTQPRQSPVKEPGREASLGRCCSPSRELHIGQHGSQAEVGAEGPSNCESDLRHNEKVAMGTAERKEGHREMLSKDGKRSSSKENLHQMDMPQRTNEVKTSPKTSVPIFVREISSLKVKRGEMTDFKCCFRGDPQPIVTWLKDDQPIGQNPDFDVLTKLNETTLTIYYPTIYHEGTFSCVITNTFGKSTSSATLEVTESNQLRKLPSPVSSYKVKVTAEYEMSEEDLDQMIDDELESYNGVEMDEKSLLQVPQAVLHRPRASDTSQYSCSPVEIRITAPTPVPFEMIGKDTEMSEDNGSSHPMKHKFTFCYDAAQVVSESEKIRSSEGQTGKVEIRSDVSFQSAVAIARSSEVEATMAGEWEQHILSGNSEELRQSPLSDTGHISDPTLMQTLDKSVGSHNPKDNVSKISRSEADMASESKQHILSRFSKDLRHSPLSQSSDITDQALMHELDNSIGSHSPEEYVSNVSKPKQSVSKEAPTITGCGLQSSAALVKVSQIKQAFEAPALSEAPELLDSTSVDEVKKSTESYFPEEDIPEVVIHLDHDDKSLATNVVEGTPLQSKQDTMLVEGRDTQIPRAKLISAKSGPEVVLLGSAQISAKVKSVSPKCAPEGVQTMSHTLEEDNEICMISGETVAEADIIDTHSHLKHCVPLSSIREVQVSPKPVRPEAVKAVKTSHSTESMGPHVTDQNMIEDSLREKVPVSVTPDDVSASVCDESVKLKRLSGSFATPEIHRLDTQSSLGNDMTDINENLSLSELSKDSAFVSVSWAHIEIVSEETAEENEEHAVAESGEPSVVSKSVSVKLKGDGCTDYLAAQGSQHQAEAKPESADLSMAVSEGASGVTSLEEEVVTFSTVYDYYHPPTEWGRPLSPESEMSIECGSTFSEELTEIEQFYTPDSSNEMLQLPKTPESFHTPETETPAGYMTPNEYAFSPLERKRPSIDSSERLFSPAKFLRSPGDEGIETTPPAFSLEEGIFLSERALGLGGLQEKVQGIPPAFLKPLTKRRVFEHDSLSFYAEVFGLPSPEVKWFRNKTQLVAEERITMDRDGDNISLVIQNITKADQGEYVCEAVNYVGEAKSVALVVVISNEVRYMLPPPSVTHQHVMEFDVEEDDDSSRSCSPQEILLEVELDENEVKEFERQVKIITIPEYTADNKSMIISLDVLPSMYEESGVDFVTQERDDLKIAFEVTEMPPRFINPICDMETPENTTVMFECSLMGIPSPIVSWFIKGNKKIPHNNNKYLHSSDGDNHFLKIRNVSAHDSGIYSCRAINVVGETLCRASLLVLNPKSFIGKTRGRELTASSELCSFRFQMTETPPKCIIPLTNVTTAVGTPVVLQCLVNGKPHPTAEWYKDGDPVKDTRYMIQEKASGHFNLIITNVIQKDAGEYKCLIQNKSGYTETTALLKVF</sequence>
<dbReference type="Pfam" id="PF09042">
    <property type="entry name" value="Titin_Z"/>
    <property type="match status" value="1"/>
</dbReference>
<feature type="domain" description="Ig-like" evidence="11">
    <location>
        <begin position="6"/>
        <end position="98"/>
    </location>
</feature>
<dbReference type="FunFam" id="2.60.40.10:FF:000425">
    <property type="entry name" value="Myosin light chain kinase"/>
    <property type="match status" value="3"/>
</dbReference>
<dbReference type="FunFam" id="2.60.40.10:FF:000032">
    <property type="entry name" value="palladin isoform X1"/>
    <property type="match status" value="3"/>
</dbReference>
<evidence type="ECO:0000256" key="8">
    <source>
        <dbReference type="ARBA" id="ARBA00023242"/>
    </source>
</evidence>
<feature type="domain" description="Ig-like" evidence="11">
    <location>
        <begin position="1303"/>
        <end position="1393"/>
    </location>
</feature>
<dbReference type="GO" id="GO:0045989">
    <property type="term" value="P:positive regulation of striated muscle contraction"/>
    <property type="evidence" value="ECO:0007669"/>
    <property type="project" value="UniProtKB-ARBA"/>
</dbReference>
<evidence type="ECO:0000256" key="9">
    <source>
        <dbReference type="ARBA" id="ARBA00023319"/>
    </source>
</evidence>
<protein>
    <recommendedName>
        <fullName evidence="11">Ig-like domain-containing protein</fullName>
    </recommendedName>
</protein>
<feature type="domain" description="Ig-like" evidence="11">
    <location>
        <begin position="3369"/>
        <end position="3464"/>
    </location>
</feature>
<keyword evidence="6" id="KW-0175">Coiled coil</keyword>
<dbReference type="SMART" id="SM00409">
    <property type="entry name" value="IG"/>
    <property type="match status" value="28"/>
</dbReference>
<feature type="domain" description="Ig-like" evidence="11">
    <location>
        <begin position="1156"/>
        <end position="1246"/>
    </location>
</feature>
<feature type="compositionally biased region" description="Polar residues" evidence="10">
    <location>
        <begin position="3360"/>
        <end position="3369"/>
    </location>
</feature>
<feature type="domain" description="Ig-like" evidence="11">
    <location>
        <begin position="104"/>
        <end position="192"/>
    </location>
</feature>
<keyword evidence="13" id="KW-1185">Reference proteome</keyword>
<dbReference type="FunFam" id="2.60.40.10:FF:001430">
    <property type="entry name" value="titin isoform X1"/>
    <property type="match status" value="1"/>
</dbReference>
<dbReference type="FunFam" id="2.60.40.10:FF:000629">
    <property type="entry name" value="Titin b"/>
    <property type="match status" value="1"/>
</dbReference>
<feature type="domain" description="Ig-like" evidence="11">
    <location>
        <begin position="1762"/>
        <end position="1852"/>
    </location>
</feature>
<dbReference type="GO" id="GO:0055013">
    <property type="term" value="P:cardiac muscle cell development"/>
    <property type="evidence" value="ECO:0007669"/>
    <property type="project" value="UniProtKB-ARBA"/>
</dbReference>
<dbReference type="GeneTree" id="ENSGT01150000286978"/>
<dbReference type="FunFam" id="2.60.40.10:FF:000107">
    <property type="entry name" value="Myosin, light chain kinase a"/>
    <property type="match status" value="3"/>
</dbReference>
<dbReference type="Pfam" id="PF07679">
    <property type="entry name" value="I-set"/>
    <property type="match status" value="27"/>
</dbReference>
<feature type="compositionally biased region" description="Basic and acidic residues" evidence="10">
    <location>
        <begin position="3317"/>
        <end position="3354"/>
    </location>
</feature>
<feature type="domain" description="Ig-like" evidence="11">
    <location>
        <begin position="4263"/>
        <end position="4349"/>
    </location>
</feature>
<feature type="domain" description="Ig-like" evidence="11">
    <location>
        <begin position="707"/>
        <end position="797"/>
    </location>
</feature>
<dbReference type="GO" id="GO:0031674">
    <property type="term" value="C:I band"/>
    <property type="evidence" value="ECO:0007669"/>
    <property type="project" value="UniProtKB-ARBA"/>
</dbReference>
<dbReference type="FunFam" id="2.60.40.10:FF:000981">
    <property type="entry name" value="Titin a"/>
    <property type="match status" value="1"/>
</dbReference>
<dbReference type="GO" id="GO:0060298">
    <property type="term" value="P:positive regulation of sarcomere organization"/>
    <property type="evidence" value="ECO:0007669"/>
    <property type="project" value="UniProtKB-ARBA"/>
</dbReference>
<dbReference type="FunFam" id="2.60.40.10:FF:000697">
    <property type="entry name" value="titin isoform X1"/>
    <property type="match status" value="1"/>
</dbReference>
<dbReference type="PANTHER" id="PTHR47633:SF7">
    <property type="entry name" value="TITIN HOMOLOG"/>
    <property type="match status" value="1"/>
</dbReference>
<gene>
    <name evidence="12" type="primary">TTN</name>
</gene>
<dbReference type="InterPro" id="IPR013783">
    <property type="entry name" value="Ig-like_fold"/>
</dbReference>
<evidence type="ECO:0000256" key="7">
    <source>
        <dbReference type="ARBA" id="ARBA00023157"/>
    </source>
</evidence>
<keyword evidence="7" id="KW-1015">Disulfide bond</keyword>
<feature type="domain" description="Ig-like" evidence="11">
    <location>
        <begin position="2994"/>
        <end position="3088"/>
    </location>
</feature>
<evidence type="ECO:0000256" key="2">
    <source>
        <dbReference type="ARBA" id="ARBA00004496"/>
    </source>
</evidence>
<feature type="compositionally biased region" description="Polar residues" evidence="10">
    <location>
        <begin position="2863"/>
        <end position="2873"/>
    </location>
</feature>
<evidence type="ECO:0000256" key="5">
    <source>
        <dbReference type="ARBA" id="ARBA00022737"/>
    </source>
</evidence>
<feature type="domain" description="Ig-like" evidence="11">
    <location>
        <begin position="2471"/>
        <end position="2556"/>
    </location>
</feature>
<dbReference type="GO" id="GO:0004672">
    <property type="term" value="F:protein kinase activity"/>
    <property type="evidence" value="ECO:0007669"/>
    <property type="project" value="TreeGrafter"/>
</dbReference>
<feature type="region of interest" description="Disordered" evidence="10">
    <location>
        <begin position="239"/>
        <end position="332"/>
    </location>
</feature>
<keyword evidence="9" id="KW-0393">Immunoglobulin domain</keyword>
<dbReference type="FunFam" id="2.60.40.10:FF:001213">
    <property type="entry name" value="titin isoform X1"/>
    <property type="match status" value="1"/>
</dbReference>
<keyword evidence="4" id="KW-0963">Cytoplasm</keyword>
<evidence type="ECO:0000256" key="1">
    <source>
        <dbReference type="ARBA" id="ARBA00004123"/>
    </source>
</evidence>
<keyword evidence="8" id="KW-0539">Nucleus</keyword>
<feature type="compositionally biased region" description="Low complexity" evidence="10">
    <location>
        <begin position="1004"/>
        <end position="1041"/>
    </location>
</feature>
<feature type="region of interest" description="Disordered" evidence="10">
    <location>
        <begin position="3267"/>
        <end position="3369"/>
    </location>
</feature>
<dbReference type="InterPro" id="IPR003598">
    <property type="entry name" value="Ig_sub2"/>
</dbReference>
<dbReference type="FunFam" id="2.60.40.10:FF:000714">
    <property type="entry name" value="Titin novex-3"/>
    <property type="match status" value="1"/>
</dbReference>
<reference evidence="12" key="2">
    <citation type="submission" date="2025-08" db="UniProtKB">
        <authorList>
            <consortium name="Ensembl"/>
        </authorList>
    </citation>
    <scope>IDENTIFICATION</scope>
</reference>
<dbReference type="FunFam" id="2.60.40.10:FF:001382">
    <property type="entry name" value="titin isoform X1"/>
    <property type="match status" value="1"/>
</dbReference>
<feature type="compositionally biased region" description="Low complexity" evidence="10">
    <location>
        <begin position="280"/>
        <end position="294"/>
    </location>
</feature>
<dbReference type="PROSITE" id="PS50835">
    <property type="entry name" value="IG_LIKE"/>
    <property type="match status" value="20"/>
</dbReference>
<dbReference type="GO" id="GO:0003007">
    <property type="term" value="P:heart morphogenesis"/>
    <property type="evidence" value="ECO:0007669"/>
    <property type="project" value="UniProtKB-ARBA"/>
</dbReference>
<dbReference type="SUPFAM" id="SSF48726">
    <property type="entry name" value="Immunoglobulin"/>
    <property type="match status" value="28"/>
</dbReference>
<reference evidence="12" key="3">
    <citation type="submission" date="2025-09" db="UniProtKB">
        <authorList>
            <consortium name="Ensembl"/>
        </authorList>
    </citation>
    <scope>IDENTIFICATION</scope>
</reference>
<dbReference type="InterPro" id="IPR007110">
    <property type="entry name" value="Ig-like_dom"/>
</dbReference>
<dbReference type="SMART" id="SM00408">
    <property type="entry name" value="IGc2"/>
    <property type="match status" value="18"/>
</dbReference>